<organism evidence="2 3">
    <name type="scientific">Arcicella rosea</name>
    <dbReference type="NCBI Taxonomy" id="502909"/>
    <lineage>
        <taxon>Bacteria</taxon>
        <taxon>Pseudomonadati</taxon>
        <taxon>Bacteroidota</taxon>
        <taxon>Cytophagia</taxon>
        <taxon>Cytophagales</taxon>
        <taxon>Flectobacillaceae</taxon>
        <taxon>Arcicella</taxon>
    </lineage>
</organism>
<accession>A0A841ET90</accession>
<dbReference type="EMBL" id="JACHKT010000026">
    <property type="protein sequence ID" value="MBB6004619.1"/>
    <property type="molecule type" value="Genomic_DNA"/>
</dbReference>
<reference evidence="2 3" key="1">
    <citation type="submission" date="2020-08" db="EMBL/GenBank/DDBJ databases">
        <title>Functional genomics of gut bacteria from endangered species of beetles.</title>
        <authorList>
            <person name="Carlos-Shanley C."/>
        </authorList>
    </citation>
    <scope>NUCLEOTIDE SEQUENCE [LARGE SCALE GENOMIC DNA]</scope>
    <source>
        <strain evidence="2 3">S00070</strain>
    </source>
</reference>
<name>A0A841ET90_9BACT</name>
<evidence type="ECO:0000313" key="3">
    <source>
        <dbReference type="Proteomes" id="UP000524404"/>
    </source>
</evidence>
<gene>
    <name evidence="2" type="ORF">HNP25_003285</name>
</gene>
<dbReference type="RefSeq" id="WP_184135732.1">
    <property type="nucleotide sequence ID" value="NZ_JACHKT010000026.1"/>
</dbReference>
<evidence type="ECO:0000313" key="2">
    <source>
        <dbReference type="EMBL" id="MBB6004619.1"/>
    </source>
</evidence>
<protein>
    <recommendedName>
        <fullName evidence="1">TerB-C domain-containing protein</fullName>
    </recommendedName>
</protein>
<proteinExistence type="predicted"/>
<dbReference type="InterPro" id="IPR028932">
    <property type="entry name" value="TerB-C"/>
</dbReference>
<comment type="caution">
    <text evidence="2">The sequence shown here is derived from an EMBL/GenBank/DDBJ whole genome shotgun (WGS) entry which is preliminary data.</text>
</comment>
<dbReference type="AlphaFoldDB" id="A0A841ET90"/>
<evidence type="ECO:0000259" key="1">
    <source>
        <dbReference type="Pfam" id="PF15615"/>
    </source>
</evidence>
<dbReference type="Proteomes" id="UP000524404">
    <property type="component" value="Unassembled WGS sequence"/>
</dbReference>
<sequence length="658" mass="77582">MAILIGLIVFLFCFIKIFLKQNNKKAIIKKYLSSKNASLIENSLDTESLYNRTHKANEKIKTLNIYSSDDSIIDVSSLTSKIIYENTTNENNGNVPYWKHQYVYSFNEINSATDKQKEFYYKFKKCFLNSEYLDLEENSNYSFVLMYDFLREYDNDIGKLENLFLLLGRYYPKTKSYCNTLLNKKKDERNRLKNITSQFNTSVFQSTYSPNYEEIYWKLGDKYKKRLSLNNEEVTLLNKLWNPNNNFCNIEFCLVEVLRFFLFTIKELNVLYLGQGSSLEMELLAVADVIAKKQFKYRKGSANYKYCIESSMNDIYNNIFKHCENIIREYFGHKRKINVELNYEIPLIKIEYETRIIVKLQTLLPSLISKITPPDDETEIELNSQNTTRWKIKFEELTTKHSSSPKNFVDSIIFLGNQNIENPSVENIFFEASKFIAKYDNESALILYIYYLYYDLVSTVFDNRQLTKTIQKSLFKTNEQLRDFEKIVSELIKSKDLENALKEASKIYEIKRKKIQLDTDSIKEVQKQHSGTVELLNEYLKDDYEDETITIKSQEINNDEIEIEITPKNENNNNSSYLSELSLNQIQIEALELFLKSNLVLLQSEIEVFAKLNGIFKNQLIESINDNCYDVLDDILIEEDDEYYAINLNYFQKITVSC</sequence>
<keyword evidence="3" id="KW-1185">Reference proteome</keyword>
<dbReference type="Pfam" id="PF15615">
    <property type="entry name" value="TerB_C"/>
    <property type="match status" value="1"/>
</dbReference>
<feature type="domain" description="TerB-C" evidence="1">
    <location>
        <begin position="501"/>
        <end position="654"/>
    </location>
</feature>